<dbReference type="EMBL" id="JBJKBG010000004">
    <property type="protein sequence ID" value="KAL3742435.1"/>
    <property type="molecule type" value="Genomic_DNA"/>
</dbReference>
<dbReference type="Proteomes" id="UP001634007">
    <property type="component" value="Unassembled WGS sequence"/>
</dbReference>
<gene>
    <name evidence="1" type="ORF">ACJRO7_017848</name>
</gene>
<evidence type="ECO:0000313" key="1">
    <source>
        <dbReference type="EMBL" id="KAL3742435.1"/>
    </source>
</evidence>
<evidence type="ECO:0000313" key="2">
    <source>
        <dbReference type="Proteomes" id="UP001634007"/>
    </source>
</evidence>
<proteinExistence type="predicted"/>
<dbReference type="AlphaFoldDB" id="A0ABD3KRR2"/>
<comment type="caution">
    <text evidence="1">The sequence shown here is derived from an EMBL/GenBank/DDBJ whole genome shotgun (WGS) entry which is preliminary data.</text>
</comment>
<name>A0ABD3KRR2_EUCGL</name>
<sequence length="103" mass="11479">MGRRRSSKGRRWASRIEDRRCWSLRAAGLHGVEDWRLTEQEDTRKQLDVGCVEKGLHEEAAGLSGGMKQMMVDFAGRRGGRWLLRCCGTRGEESTLGASAAEG</sequence>
<protein>
    <submittedName>
        <fullName evidence="1">Uncharacterized protein</fullName>
    </submittedName>
</protein>
<organism evidence="1 2">
    <name type="scientific">Eucalyptus globulus</name>
    <name type="common">Tasmanian blue gum</name>
    <dbReference type="NCBI Taxonomy" id="34317"/>
    <lineage>
        <taxon>Eukaryota</taxon>
        <taxon>Viridiplantae</taxon>
        <taxon>Streptophyta</taxon>
        <taxon>Embryophyta</taxon>
        <taxon>Tracheophyta</taxon>
        <taxon>Spermatophyta</taxon>
        <taxon>Magnoliopsida</taxon>
        <taxon>eudicotyledons</taxon>
        <taxon>Gunneridae</taxon>
        <taxon>Pentapetalae</taxon>
        <taxon>rosids</taxon>
        <taxon>malvids</taxon>
        <taxon>Myrtales</taxon>
        <taxon>Myrtaceae</taxon>
        <taxon>Myrtoideae</taxon>
        <taxon>Eucalypteae</taxon>
        <taxon>Eucalyptus</taxon>
    </lineage>
</organism>
<reference evidence="1 2" key="1">
    <citation type="submission" date="2024-11" db="EMBL/GenBank/DDBJ databases">
        <title>Chromosome-level genome assembly of Eucalyptus globulus Labill. provides insights into its genome evolution.</title>
        <authorList>
            <person name="Li X."/>
        </authorList>
    </citation>
    <scope>NUCLEOTIDE SEQUENCE [LARGE SCALE GENOMIC DNA]</scope>
    <source>
        <strain evidence="1">CL2024</strain>
        <tissue evidence="1">Fresh tender leaves</tissue>
    </source>
</reference>
<accession>A0ABD3KRR2</accession>
<keyword evidence="2" id="KW-1185">Reference proteome</keyword>